<accession>A0A318HW54</accession>
<dbReference type="SUPFAM" id="SSF143100">
    <property type="entry name" value="TTHA1013/TTHA0281-like"/>
    <property type="match status" value="1"/>
</dbReference>
<dbReference type="EMBL" id="QJJU01000006">
    <property type="protein sequence ID" value="PXX09321.1"/>
    <property type="molecule type" value="Genomic_DNA"/>
</dbReference>
<dbReference type="RefSeq" id="WP_110316305.1">
    <property type="nucleotide sequence ID" value="NZ_QJJU01000006.1"/>
</dbReference>
<dbReference type="OrthoDB" id="5297106at2"/>
<dbReference type="Proteomes" id="UP000247781">
    <property type="component" value="Unassembled WGS sequence"/>
</dbReference>
<proteinExistence type="predicted"/>
<sequence length="114" mass="13216">MDYHYTYRVEWSTNYDQYVGRCVEVHGLFESAPTAQQALAKIETAVSQHLREMDEVFGGEPPKPLTEQNYSGRFMVRTSREMHANLTIEAAEQRVSLNQWVVQKLARPRPAADW</sequence>
<protein>
    <submittedName>
        <fullName evidence="1">HicB-like protein involved in pilus formation</fullName>
    </submittedName>
</protein>
<evidence type="ECO:0000313" key="2">
    <source>
        <dbReference type="Proteomes" id="UP000247781"/>
    </source>
</evidence>
<name>A0A318HW54_9MYCO</name>
<dbReference type="InterPro" id="IPR035069">
    <property type="entry name" value="TTHA1013/TTHA0281-like"/>
</dbReference>
<dbReference type="Pfam" id="PF05534">
    <property type="entry name" value="HicB"/>
    <property type="match status" value="1"/>
</dbReference>
<reference evidence="2" key="1">
    <citation type="submission" date="2018-05" db="EMBL/GenBank/DDBJ databases">
        <authorList>
            <person name="Deangelis K."/>
            <person name="Huntemann M."/>
            <person name="Clum A."/>
            <person name="Pillay M."/>
            <person name="Palaniappan K."/>
            <person name="Varghese N."/>
            <person name="Mikhailova N."/>
            <person name="Stamatis D."/>
            <person name="Reddy T."/>
            <person name="Daum C."/>
            <person name="Shapiro N."/>
            <person name="Ivanova N."/>
            <person name="Kyrpides N."/>
            <person name="Woyke T."/>
        </authorList>
    </citation>
    <scope>NUCLEOTIDE SEQUENCE [LARGE SCALE GENOMIC DNA]</scope>
    <source>
        <strain evidence="2">GAS496</strain>
    </source>
</reference>
<evidence type="ECO:0000313" key="1">
    <source>
        <dbReference type="EMBL" id="PXX09321.1"/>
    </source>
</evidence>
<comment type="caution">
    <text evidence="1">The sequence shown here is derived from an EMBL/GenBank/DDBJ whole genome shotgun (WGS) entry which is preliminary data.</text>
</comment>
<dbReference type="AlphaFoldDB" id="A0A318HW54"/>
<keyword evidence="2" id="KW-1185">Reference proteome</keyword>
<dbReference type="InterPro" id="IPR010985">
    <property type="entry name" value="Ribbon_hlx_hlx"/>
</dbReference>
<organism evidence="1 2">
    <name type="scientific">Mycolicibacterium moriokaense</name>
    <dbReference type="NCBI Taxonomy" id="39691"/>
    <lineage>
        <taxon>Bacteria</taxon>
        <taxon>Bacillati</taxon>
        <taxon>Actinomycetota</taxon>
        <taxon>Actinomycetes</taxon>
        <taxon>Mycobacteriales</taxon>
        <taxon>Mycobacteriaceae</taxon>
        <taxon>Mycolicibacterium</taxon>
    </lineage>
</organism>
<dbReference type="GO" id="GO:0006355">
    <property type="term" value="P:regulation of DNA-templated transcription"/>
    <property type="evidence" value="ECO:0007669"/>
    <property type="project" value="InterPro"/>
</dbReference>
<dbReference type="SUPFAM" id="SSF47598">
    <property type="entry name" value="Ribbon-helix-helix"/>
    <property type="match status" value="1"/>
</dbReference>
<dbReference type="InterPro" id="IPR008651">
    <property type="entry name" value="Uncharacterised_HicB"/>
</dbReference>
<reference evidence="1 2" key="2">
    <citation type="submission" date="2018-06" db="EMBL/GenBank/DDBJ databases">
        <title>Sequencing of bacterial isolates from soil warming experiment in Harvard Forest, Massachusetts, USA.</title>
        <authorList>
            <person name="Deangelis K.PhD."/>
        </authorList>
    </citation>
    <scope>NUCLEOTIDE SEQUENCE [LARGE SCALE GENOMIC DNA]</scope>
    <source>
        <strain evidence="1 2">GAS496</strain>
    </source>
</reference>
<gene>
    <name evidence="1" type="ORF">C8E89_106248</name>
</gene>